<sequence length="299" mass="33378">MFDGFESFSITTQQDPPISISGIKSTNDASLPALLLLHGFPQTRHIWHLVAPRLTSKYTVVVPDLRGYGASSKPPELAAYAKSAMARDFIAVMDQLGFEGKDFYVCGHDRGARVAHKLCVDHPRRVRKVMLLDISPTLAMFEATNEEFAKLYYHWFFLAQPEPLPETFLSARPREFIELFMGGAKKNLGLFEQGCMDEYVKAAEDPAAVHAMCNDYRAAASLDLDEARQDLKNGRLIQCPVRVLWGKQGVIERCFKAVEDWRAVTAEGVPVHGSAVDSGHYIPEQAPDDVVSNILDFFV</sequence>
<proteinExistence type="inferred from homology"/>
<dbReference type="InterPro" id="IPR029058">
    <property type="entry name" value="AB_hydrolase_fold"/>
</dbReference>
<gene>
    <name evidence="4" type="ORF">S7711_02760</name>
</gene>
<dbReference type="GO" id="GO:0016787">
    <property type="term" value="F:hydrolase activity"/>
    <property type="evidence" value="ECO:0007669"/>
    <property type="project" value="UniProtKB-KW"/>
</dbReference>
<evidence type="ECO:0000313" key="4">
    <source>
        <dbReference type="EMBL" id="KEY66297.1"/>
    </source>
</evidence>
<dbReference type="EMBL" id="KL648661">
    <property type="protein sequence ID" value="KEY66297.1"/>
    <property type="molecule type" value="Genomic_DNA"/>
</dbReference>
<comment type="similarity">
    <text evidence="2">Belongs to the AB hydrolase superfamily. Epoxide hydrolase family.</text>
</comment>
<protein>
    <recommendedName>
        <fullName evidence="3">AB hydrolase-1 domain-containing protein</fullName>
    </recommendedName>
</protein>
<dbReference type="PRINTS" id="PR00111">
    <property type="entry name" value="ABHYDROLASE"/>
</dbReference>
<dbReference type="OrthoDB" id="408373at2759"/>
<organism evidence="4 5">
    <name type="scientific">Stachybotrys chartarum (strain CBS 109288 / IBT 7711)</name>
    <name type="common">Toxic black mold</name>
    <name type="synonym">Stilbospora chartarum</name>
    <dbReference type="NCBI Taxonomy" id="1280523"/>
    <lineage>
        <taxon>Eukaryota</taxon>
        <taxon>Fungi</taxon>
        <taxon>Dikarya</taxon>
        <taxon>Ascomycota</taxon>
        <taxon>Pezizomycotina</taxon>
        <taxon>Sordariomycetes</taxon>
        <taxon>Hypocreomycetidae</taxon>
        <taxon>Hypocreales</taxon>
        <taxon>Stachybotryaceae</taxon>
        <taxon>Stachybotrys</taxon>
    </lineage>
</organism>
<name>A0A084ALW8_STACB</name>
<dbReference type="Pfam" id="PF00561">
    <property type="entry name" value="Abhydrolase_1"/>
    <property type="match status" value="1"/>
</dbReference>
<keyword evidence="1" id="KW-0378">Hydrolase</keyword>
<evidence type="ECO:0000256" key="2">
    <source>
        <dbReference type="ARBA" id="ARBA00038334"/>
    </source>
</evidence>
<dbReference type="HOGENOM" id="CLU_020336_7_1_1"/>
<feature type="domain" description="AB hydrolase-1" evidence="3">
    <location>
        <begin position="32"/>
        <end position="165"/>
    </location>
</feature>
<dbReference type="AlphaFoldDB" id="A0A084ALW8"/>
<dbReference type="Proteomes" id="UP000028045">
    <property type="component" value="Unassembled WGS sequence"/>
</dbReference>
<evidence type="ECO:0000256" key="1">
    <source>
        <dbReference type="ARBA" id="ARBA00022801"/>
    </source>
</evidence>
<reference evidence="4 5" key="1">
    <citation type="journal article" date="2014" name="BMC Genomics">
        <title>Comparative genome sequencing reveals chemotype-specific gene clusters in the toxigenic black mold Stachybotrys.</title>
        <authorList>
            <person name="Semeiks J."/>
            <person name="Borek D."/>
            <person name="Otwinowski Z."/>
            <person name="Grishin N.V."/>
        </authorList>
    </citation>
    <scope>NUCLEOTIDE SEQUENCE [LARGE SCALE GENOMIC DNA]</scope>
    <source>
        <strain evidence="5">CBS 109288 / IBT 7711</strain>
    </source>
</reference>
<dbReference type="PANTHER" id="PTHR43329">
    <property type="entry name" value="EPOXIDE HYDROLASE"/>
    <property type="match status" value="1"/>
</dbReference>
<accession>A0A084ALW8</accession>
<dbReference type="Gene3D" id="3.40.50.1820">
    <property type="entry name" value="alpha/beta hydrolase"/>
    <property type="match status" value="1"/>
</dbReference>
<dbReference type="SUPFAM" id="SSF53474">
    <property type="entry name" value="alpha/beta-Hydrolases"/>
    <property type="match status" value="1"/>
</dbReference>
<evidence type="ECO:0000313" key="5">
    <source>
        <dbReference type="Proteomes" id="UP000028045"/>
    </source>
</evidence>
<dbReference type="PRINTS" id="PR00412">
    <property type="entry name" value="EPOXHYDRLASE"/>
</dbReference>
<keyword evidence="5" id="KW-1185">Reference proteome</keyword>
<dbReference type="InterPro" id="IPR000073">
    <property type="entry name" value="AB_hydrolase_1"/>
</dbReference>
<evidence type="ECO:0000259" key="3">
    <source>
        <dbReference type="Pfam" id="PF00561"/>
    </source>
</evidence>
<dbReference type="InterPro" id="IPR000639">
    <property type="entry name" value="Epox_hydrolase-like"/>
</dbReference>